<dbReference type="SUPFAM" id="SSF56935">
    <property type="entry name" value="Porins"/>
    <property type="match status" value="1"/>
</dbReference>
<dbReference type="InterPro" id="IPR037066">
    <property type="entry name" value="Plug_dom_sf"/>
</dbReference>
<dbReference type="InterPro" id="IPR000531">
    <property type="entry name" value="Beta-barrel_TonB"/>
</dbReference>
<evidence type="ECO:0000259" key="6">
    <source>
        <dbReference type="Pfam" id="PF00593"/>
    </source>
</evidence>
<dbReference type="InterPro" id="IPR036942">
    <property type="entry name" value="Beta-barrel_TonB_sf"/>
</dbReference>
<dbReference type="EMBL" id="JAGRQC010000001">
    <property type="protein sequence ID" value="MBR0551714.1"/>
    <property type="molecule type" value="Genomic_DNA"/>
</dbReference>
<dbReference type="Gene3D" id="2.40.170.20">
    <property type="entry name" value="TonB-dependent receptor, beta-barrel domain"/>
    <property type="match status" value="1"/>
</dbReference>
<keyword evidence="8" id="KW-0675">Receptor</keyword>
<comment type="subcellular location">
    <subcellularLocation>
        <location evidence="1 4">Cell outer membrane</location>
    </subcellularLocation>
</comment>
<dbReference type="Pfam" id="PF07715">
    <property type="entry name" value="Plug"/>
    <property type="match status" value="1"/>
</dbReference>
<keyword evidence="3" id="KW-0998">Cell outer membrane</keyword>
<organism evidence="8 9">
    <name type="scientific">Stakelama marina</name>
    <dbReference type="NCBI Taxonomy" id="2826939"/>
    <lineage>
        <taxon>Bacteria</taxon>
        <taxon>Pseudomonadati</taxon>
        <taxon>Pseudomonadota</taxon>
        <taxon>Alphaproteobacteria</taxon>
        <taxon>Sphingomonadales</taxon>
        <taxon>Sphingomonadaceae</taxon>
        <taxon>Stakelama</taxon>
    </lineage>
</organism>
<name>A0A8T4ICY3_9SPHN</name>
<keyword evidence="9" id="KW-1185">Reference proteome</keyword>
<sequence>MTSQLRYRIRADKLAECSINGGFMKKSIFLRSSALGTALLISVTASGTAFAQTADGSATDQSSQSTADQDQTSAEQASDATALQTQQPESDQGNALVVTGTRIRATTAFNSPDPVSIIDPEIAMKEGKLDTASMLQSSPIAAGSTQITAALSSNFVTNGGPGAQTIDLRGLGPNRTLVLLNGRRAGPAGVRGGVSSFDLNVLPQSIVSNIQILKTGASSIYGSDAIAGVVNIITKKDTNGLQLDGNVSVPFDSGGETYRLNAIWGKTFSRGHIMVAGDYSHTNELKRGDRSYLACPEAYTFRPDGSRADIVDPRTGQYKCEDLRWGHVWTYNLIDNMQLDGPGGPNTGYNTSPRGQTILMQYQYPGENLGIPAYGAPAYPGDFGAPPGWYPTGYNTQSLAVQNAYHPFVEEQTIIPKTDLYTFYADGAYEIADSVELFGEFLFNRRETYQNGWRQFWSFGYTGDLYGTGTTYNVWAPGWTGLNLISPTAITNHADSSQKVDYYRGVGGVRGDVRSGGFMDGWHWEMYGQYSRSIGRYRNERILQDVYDISTQQGFGSIGSCVGMTTPVSGKQCIDLPWTDPNFLRGELTPEQVAYIFSWEEGKTTYSQLTAEASVSGDLLTLPAGPLGVAAGLTIRRDEINDVPGAITLAGNAWGSSTSGITAGNTVTKEAFGELNIPVINDTLLFKELTLSAAGRVTNVTATRASDGFQDKNTGNYTYKLGANWALTDFLRFRASYGTSFRAPALFEQFLSDQTSFPRQTDIDPCVNYDNALAQGAITQRQRDNCAADGIPSNYNGAGVTATAISQGGVGVLSPETSKAFVVGGILTPKFGFLPQTDINIAVDYFDIRVKGEVAQLGARNIIYQCYNSLDFPNDPLCSLFTRGQTGAPYNIATVRDKYINIASQKNSGVDVTVQLRQNLGSLGRLTLLADMTWQTRDNYKLLPDSPLETDNGEAGSPRWVGDFRLSWENADRDLNIFYGMNVIGGTSNVGDFLRDNGGDPCIDSYQPDGTPIRGTYCPDLTAPAIFYHNVSITKDIGESYSITLGISNLFDTRPPRVSVLNGGEISMLGPVVAASQYSFVGRRAFLNVSTKF</sequence>
<feature type="domain" description="TonB-dependent receptor plug" evidence="7">
    <location>
        <begin position="110"/>
        <end position="229"/>
    </location>
</feature>
<feature type="region of interest" description="Disordered" evidence="5">
    <location>
        <begin position="56"/>
        <end position="94"/>
    </location>
</feature>
<evidence type="ECO:0000256" key="1">
    <source>
        <dbReference type="ARBA" id="ARBA00004442"/>
    </source>
</evidence>
<comment type="similarity">
    <text evidence="4">Belongs to the TonB-dependent receptor family.</text>
</comment>
<evidence type="ECO:0000313" key="9">
    <source>
        <dbReference type="Proteomes" id="UP000676996"/>
    </source>
</evidence>
<gene>
    <name evidence="8" type="ORF">J7S20_04255</name>
</gene>
<evidence type="ECO:0000256" key="2">
    <source>
        <dbReference type="ARBA" id="ARBA00023136"/>
    </source>
</evidence>
<dbReference type="RefSeq" id="WP_284052979.1">
    <property type="nucleotide sequence ID" value="NZ_JAGRQC010000001.1"/>
</dbReference>
<proteinExistence type="inferred from homology"/>
<dbReference type="PANTHER" id="PTHR47234:SF3">
    <property type="entry name" value="SECRETIN_TONB SHORT N-TERMINAL DOMAIN-CONTAINING PROTEIN"/>
    <property type="match status" value="1"/>
</dbReference>
<dbReference type="Proteomes" id="UP000676996">
    <property type="component" value="Unassembled WGS sequence"/>
</dbReference>
<feature type="compositionally biased region" description="Low complexity" evidence="5">
    <location>
        <begin position="56"/>
        <end position="74"/>
    </location>
</feature>
<keyword evidence="2 4" id="KW-0472">Membrane</keyword>
<feature type="domain" description="TonB-dependent receptor-like beta-barrel" evidence="6">
    <location>
        <begin position="453"/>
        <end position="1050"/>
    </location>
</feature>
<evidence type="ECO:0000256" key="3">
    <source>
        <dbReference type="ARBA" id="ARBA00023237"/>
    </source>
</evidence>
<keyword evidence="4" id="KW-0798">TonB box</keyword>
<dbReference type="GO" id="GO:0009279">
    <property type="term" value="C:cell outer membrane"/>
    <property type="evidence" value="ECO:0007669"/>
    <property type="project" value="UniProtKB-SubCell"/>
</dbReference>
<evidence type="ECO:0000313" key="8">
    <source>
        <dbReference type="EMBL" id="MBR0551714.1"/>
    </source>
</evidence>
<dbReference type="AlphaFoldDB" id="A0A8T4ICY3"/>
<accession>A0A8T4ICY3</accession>
<dbReference type="InterPro" id="IPR012910">
    <property type="entry name" value="Plug_dom"/>
</dbReference>
<dbReference type="Gene3D" id="2.170.130.10">
    <property type="entry name" value="TonB-dependent receptor, plug domain"/>
    <property type="match status" value="1"/>
</dbReference>
<dbReference type="PANTHER" id="PTHR47234">
    <property type="match status" value="1"/>
</dbReference>
<comment type="caution">
    <text evidence="8">The sequence shown here is derived from an EMBL/GenBank/DDBJ whole genome shotgun (WGS) entry which is preliminary data.</text>
</comment>
<protein>
    <submittedName>
        <fullName evidence="8">TonB-dependent receptor</fullName>
    </submittedName>
</protein>
<evidence type="ECO:0000259" key="7">
    <source>
        <dbReference type="Pfam" id="PF07715"/>
    </source>
</evidence>
<reference evidence="8" key="1">
    <citation type="submission" date="2021-04" db="EMBL/GenBank/DDBJ databases">
        <title>Ouciella asimina sp. nov., isolated from the surface seawater in the hydrothermal field of Okinawa Trough.</title>
        <authorList>
            <person name="Shuang W."/>
        </authorList>
    </citation>
    <scope>NUCLEOTIDE SEQUENCE</scope>
    <source>
        <strain evidence="8">LXI357</strain>
    </source>
</reference>
<evidence type="ECO:0000256" key="4">
    <source>
        <dbReference type="RuleBase" id="RU003357"/>
    </source>
</evidence>
<evidence type="ECO:0000256" key="5">
    <source>
        <dbReference type="SAM" id="MobiDB-lite"/>
    </source>
</evidence>
<feature type="compositionally biased region" description="Polar residues" evidence="5">
    <location>
        <begin position="75"/>
        <end position="93"/>
    </location>
</feature>
<dbReference type="Pfam" id="PF00593">
    <property type="entry name" value="TonB_dep_Rec_b-barrel"/>
    <property type="match status" value="1"/>
</dbReference>